<keyword evidence="3" id="KW-1185">Reference proteome</keyword>
<feature type="region of interest" description="Disordered" evidence="1">
    <location>
        <begin position="1"/>
        <end position="29"/>
    </location>
</feature>
<proteinExistence type="predicted"/>
<reference evidence="2" key="1">
    <citation type="submission" date="2021-03" db="EMBL/GenBank/DDBJ databases">
        <authorList>
            <person name="Li Z."/>
            <person name="Yang C."/>
        </authorList>
    </citation>
    <scope>NUCLEOTIDE SEQUENCE</scope>
    <source>
        <strain evidence="2">Dzin_1.0</strain>
        <tissue evidence="2">Leaf</tissue>
    </source>
</reference>
<evidence type="ECO:0000313" key="2">
    <source>
        <dbReference type="EMBL" id="KAJ0969693.1"/>
    </source>
</evidence>
<dbReference type="EMBL" id="JAGGNH010000006">
    <property type="protein sequence ID" value="KAJ0969693.1"/>
    <property type="molecule type" value="Genomic_DNA"/>
</dbReference>
<evidence type="ECO:0000313" key="3">
    <source>
        <dbReference type="Proteomes" id="UP001085076"/>
    </source>
</evidence>
<gene>
    <name evidence="2" type="ORF">J5N97_022570</name>
</gene>
<accession>A0A9D5HB46</accession>
<name>A0A9D5HB46_9LILI</name>
<sequence>MEPQLRQIPAPPPLISRFRSTGAAPSPPPPPPIYCIACHGLLERRRDRLHQRLIQVRFPCDDVLLF</sequence>
<comment type="caution">
    <text evidence="2">The sequence shown here is derived from an EMBL/GenBank/DDBJ whole genome shotgun (WGS) entry which is preliminary data.</text>
</comment>
<dbReference type="Proteomes" id="UP001085076">
    <property type="component" value="Miscellaneous, Linkage group lg06"/>
</dbReference>
<evidence type="ECO:0000256" key="1">
    <source>
        <dbReference type="SAM" id="MobiDB-lite"/>
    </source>
</evidence>
<dbReference type="AlphaFoldDB" id="A0A9D5HB46"/>
<protein>
    <submittedName>
        <fullName evidence="2">Uncharacterized protein</fullName>
    </submittedName>
</protein>
<organism evidence="2 3">
    <name type="scientific">Dioscorea zingiberensis</name>
    <dbReference type="NCBI Taxonomy" id="325984"/>
    <lineage>
        <taxon>Eukaryota</taxon>
        <taxon>Viridiplantae</taxon>
        <taxon>Streptophyta</taxon>
        <taxon>Embryophyta</taxon>
        <taxon>Tracheophyta</taxon>
        <taxon>Spermatophyta</taxon>
        <taxon>Magnoliopsida</taxon>
        <taxon>Liliopsida</taxon>
        <taxon>Dioscoreales</taxon>
        <taxon>Dioscoreaceae</taxon>
        <taxon>Dioscorea</taxon>
    </lineage>
</organism>
<reference evidence="2" key="2">
    <citation type="journal article" date="2022" name="Hortic Res">
        <title>The genome of Dioscorea zingiberensis sheds light on the biosynthesis, origin and evolution of the medicinally important diosgenin saponins.</title>
        <authorList>
            <person name="Li Y."/>
            <person name="Tan C."/>
            <person name="Li Z."/>
            <person name="Guo J."/>
            <person name="Li S."/>
            <person name="Chen X."/>
            <person name="Wang C."/>
            <person name="Dai X."/>
            <person name="Yang H."/>
            <person name="Song W."/>
            <person name="Hou L."/>
            <person name="Xu J."/>
            <person name="Tong Z."/>
            <person name="Xu A."/>
            <person name="Yuan X."/>
            <person name="Wang W."/>
            <person name="Yang Q."/>
            <person name="Chen L."/>
            <person name="Sun Z."/>
            <person name="Wang K."/>
            <person name="Pan B."/>
            <person name="Chen J."/>
            <person name="Bao Y."/>
            <person name="Liu F."/>
            <person name="Qi X."/>
            <person name="Gang D.R."/>
            <person name="Wen J."/>
            <person name="Li J."/>
        </authorList>
    </citation>
    <scope>NUCLEOTIDE SEQUENCE</scope>
    <source>
        <strain evidence="2">Dzin_1.0</strain>
    </source>
</reference>